<dbReference type="AlphaFoldDB" id="A0A927JEI4"/>
<evidence type="ECO:0000313" key="3">
    <source>
        <dbReference type="Proteomes" id="UP000642993"/>
    </source>
</evidence>
<organism evidence="2 3">
    <name type="scientific">Lolliginicoccus lacisalsi</name>
    <dbReference type="NCBI Taxonomy" id="2742202"/>
    <lineage>
        <taxon>Bacteria</taxon>
        <taxon>Bacillati</taxon>
        <taxon>Actinomycetota</taxon>
        <taxon>Actinomycetes</taxon>
        <taxon>Mycobacteriales</taxon>
        <taxon>Hoyosellaceae</taxon>
        <taxon>Lolliginicoccus</taxon>
    </lineage>
</organism>
<comment type="caution">
    <text evidence="2">The sequence shown here is derived from an EMBL/GenBank/DDBJ whole genome shotgun (WGS) entry which is preliminary data.</text>
</comment>
<sequence>MSAAPVLVPRPRADEDAPPSPASGSTEALASACLYHLGAPASWISAQDHARSLALCLIESVQSASTGFVPAAALVARYQGFRRATALPATPLDHDGLAELLATFALVGGPTIWIGKVGHYRQRYSGSIDVRAAEILHLAHALLASRIGSSTELLRAVGSPGGMEPLAAIWLAELGAPGERALAHCLALASPAPGAVARAREAFRAACAPGTDALTFADKLADVAAELGAGPERLDHAMVRWHAGRDPR</sequence>
<dbReference type="RefSeq" id="WP_192040257.1">
    <property type="nucleotide sequence ID" value="NZ_JACYWE010000010.1"/>
</dbReference>
<name>A0A927JEI4_9ACTN</name>
<keyword evidence="3" id="KW-1185">Reference proteome</keyword>
<evidence type="ECO:0000313" key="2">
    <source>
        <dbReference type="EMBL" id="MBD8507809.1"/>
    </source>
</evidence>
<dbReference type="EMBL" id="JACYWE010000010">
    <property type="protein sequence ID" value="MBD8507809.1"/>
    <property type="molecule type" value="Genomic_DNA"/>
</dbReference>
<feature type="region of interest" description="Disordered" evidence="1">
    <location>
        <begin position="1"/>
        <end position="24"/>
    </location>
</feature>
<protein>
    <submittedName>
        <fullName evidence="2">Uncharacterized protein</fullName>
    </submittedName>
</protein>
<evidence type="ECO:0000256" key="1">
    <source>
        <dbReference type="SAM" id="MobiDB-lite"/>
    </source>
</evidence>
<gene>
    <name evidence="2" type="ORF">HT102_15070</name>
</gene>
<accession>A0A927JEI4</accession>
<reference evidence="2" key="1">
    <citation type="submission" date="2020-09" db="EMBL/GenBank/DDBJ databases">
        <title>Hoyosella lacisalsi sp. nov., a halotolerant actinobacterium isolated from soil of Lake Gudzhirganskoe.</title>
        <authorList>
            <person name="Yang Q."/>
            <person name="Guo P.Y."/>
            <person name="Liu S.W."/>
            <person name="Li F.N."/>
            <person name="Sun C.H."/>
        </authorList>
    </citation>
    <scope>NUCLEOTIDE SEQUENCE</scope>
    <source>
        <strain evidence="2">G463</strain>
    </source>
</reference>
<dbReference type="Proteomes" id="UP000642993">
    <property type="component" value="Unassembled WGS sequence"/>
</dbReference>
<proteinExistence type="predicted"/>